<dbReference type="InterPro" id="IPR002403">
    <property type="entry name" value="Cyt_P450_E_grp-IV"/>
</dbReference>
<dbReference type="GO" id="GO:0020037">
    <property type="term" value="F:heme binding"/>
    <property type="evidence" value="ECO:0007669"/>
    <property type="project" value="InterPro"/>
</dbReference>
<dbReference type="RefSeq" id="XP_056073994.1">
    <property type="nucleotide sequence ID" value="XM_056210521.1"/>
</dbReference>
<evidence type="ECO:0000313" key="13">
    <source>
        <dbReference type="Proteomes" id="UP001140513"/>
    </source>
</evidence>
<dbReference type="CDD" id="cd11041">
    <property type="entry name" value="CYP503A1-like"/>
    <property type="match status" value="1"/>
</dbReference>
<feature type="binding site" description="axial binding residue" evidence="9">
    <location>
        <position position="462"/>
    </location>
    <ligand>
        <name>heme</name>
        <dbReference type="ChEBI" id="CHEBI:30413"/>
    </ligand>
    <ligandPart>
        <name>Fe</name>
        <dbReference type="ChEBI" id="CHEBI:18248"/>
    </ligandPart>
</feature>
<dbReference type="InterPro" id="IPR036396">
    <property type="entry name" value="Cyt_P450_sf"/>
</dbReference>
<dbReference type="OrthoDB" id="1844152at2759"/>
<dbReference type="PANTHER" id="PTHR46206:SF2">
    <property type="entry name" value="CYTOCHROME P450 MONOOXYGENASE AUSG-RELATED"/>
    <property type="match status" value="1"/>
</dbReference>
<dbReference type="PROSITE" id="PS00086">
    <property type="entry name" value="CYTOCHROME_P450"/>
    <property type="match status" value="1"/>
</dbReference>
<dbReference type="AlphaFoldDB" id="A0A9W8XT37"/>
<comment type="similarity">
    <text evidence="3 10">Belongs to the cytochrome P450 family.</text>
</comment>
<comment type="cofactor">
    <cofactor evidence="1 9">
        <name>heme</name>
        <dbReference type="ChEBI" id="CHEBI:30413"/>
    </cofactor>
</comment>
<organism evidence="12 13">
    <name type="scientific">Didymosphaeria variabile</name>
    <dbReference type="NCBI Taxonomy" id="1932322"/>
    <lineage>
        <taxon>Eukaryota</taxon>
        <taxon>Fungi</taxon>
        <taxon>Dikarya</taxon>
        <taxon>Ascomycota</taxon>
        <taxon>Pezizomycotina</taxon>
        <taxon>Dothideomycetes</taxon>
        <taxon>Pleosporomycetidae</taxon>
        <taxon>Pleosporales</taxon>
        <taxon>Massarineae</taxon>
        <taxon>Didymosphaeriaceae</taxon>
        <taxon>Didymosphaeria</taxon>
    </lineage>
</organism>
<dbReference type="GO" id="GO:0005506">
    <property type="term" value="F:iron ion binding"/>
    <property type="evidence" value="ECO:0007669"/>
    <property type="project" value="InterPro"/>
</dbReference>
<dbReference type="SUPFAM" id="SSF48264">
    <property type="entry name" value="Cytochrome P450"/>
    <property type="match status" value="1"/>
</dbReference>
<evidence type="ECO:0000256" key="1">
    <source>
        <dbReference type="ARBA" id="ARBA00001971"/>
    </source>
</evidence>
<keyword evidence="4 9" id="KW-0349">Heme</keyword>
<evidence type="ECO:0000256" key="10">
    <source>
        <dbReference type="RuleBase" id="RU000461"/>
    </source>
</evidence>
<dbReference type="PRINTS" id="PR00465">
    <property type="entry name" value="EP450IV"/>
</dbReference>
<keyword evidence="11" id="KW-1133">Transmembrane helix</keyword>
<accession>A0A9W8XT37</accession>
<comment type="caution">
    <text evidence="12">The sequence shown here is derived from an EMBL/GenBank/DDBJ whole genome shotgun (WGS) entry which is preliminary data.</text>
</comment>
<dbReference type="Proteomes" id="UP001140513">
    <property type="component" value="Unassembled WGS sequence"/>
</dbReference>
<evidence type="ECO:0000256" key="5">
    <source>
        <dbReference type="ARBA" id="ARBA00022723"/>
    </source>
</evidence>
<feature type="transmembrane region" description="Helical" evidence="11">
    <location>
        <begin position="24"/>
        <end position="45"/>
    </location>
</feature>
<name>A0A9W8XT37_9PLEO</name>
<evidence type="ECO:0000256" key="2">
    <source>
        <dbReference type="ARBA" id="ARBA00004685"/>
    </source>
</evidence>
<protein>
    <recommendedName>
        <fullName evidence="14">Cytochrome P450</fullName>
    </recommendedName>
</protein>
<evidence type="ECO:0000256" key="11">
    <source>
        <dbReference type="SAM" id="Phobius"/>
    </source>
</evidence>
<keyword evidence="11" id="KW-0812">Transmembrane</keyword>
<proteinExistence type="inferred from homology"/>
<dbReference type="InterPro" id="IPR001128">
    <property type="entry name" value="Cyt_P450"/>
</dbReference>
<keyword evidence="8 10" id="KW-0503">Monooxygenase</keyword>
<dbReference type="GO" id="GO:0004497">
    <property type="term" value="F:monooxygenase activity"/>
    <property type="evidence" value="ECO:0007669"/>
    <property type="project" value="UniProtKB-KW"/>
</dbReference>
<comment type="pathway">
    <text evidence="2">Mycotoxin biosynthesis.</text>
</comment>
<dbReference type="GeneID" id="80905240"/>
<dbReference type="InterPro" id="IPR017972">
    <property type="entry name" value="Cyt_P450_CS"/>
</dbReference>
<evidence type="ECO:0000256" key="4">
    <source>
        <dbReference type="ARBA" id="ARBA00022617"/>
    </source>
</evidence>
<dbReference type="GO" id="GO:0016705">
    <property type="term" value="F:oxidoreductase activity, acting on paired donors, with incorporation or reduction of molecular oxygen"/>
    <property type="evidence" value="ECO:0007669"/>
    <property type="project" value="InterPro"/>
</dbReference>
<dbReference type="PANTHER" id="PTHR46206">
    <property type="entry name" value="CYTOCHROME P450"/>
    <property type="match status" value="1"/>
</dbReference>
<evidence type="ECO:0000256" key="7">
    <source>
        <dbReference type="ARBA" id="ARBA00023004"/>
    </source>
</evidence>
<evidence type="ECO:0000256" key="9">
    <source>
        <dbReference type="PIRSR" id="PIRSR602403-1"/>
    </source>
</evidence>
<gene>
    <name evidence="12" type="ORF">N0V89_001710</name>
</gene>
<sequence>MAFNLSSTDYKSLYASDSDALKQWLPLAATVVLICLSVTWFGLVYQKTKHPLANPPHLFQLRLFKQIDFLRNGVEILMQAKKKYAGEPFRMINELGELLVLPPSHVQLMRNEEKLSFSKAILTDFHGHNPGFEPFGLFAHDDRLAQTVIRKQLTRTLNTVTQPLSSETTFAVETIFGNSPDWKDVRIKDSLLDLVARISSRVFLGDALCRNEDWLKITKDYTVDAFKSATKMTIVPYPLRFLLRWFSKDFALVSREYNLAKEIITPVIERRRELKAEARSKGENVPAYNDAIDWVESESQGRPYDPAAFQLLLSFAAIHTTTDLLCQTLLLLSNEPELIAPLRDEIINVLRVEGWKKSALFNMKLLDSAIKEAQRIKPNGLTGMRRLATQTVELSNNITIHKGDRVMVDATSMLDPTIYPEPEKFDIYRFLHLRERADFASKAQLVATSPEHLSFGHGMHACPGRFFAANEVKIALCHLLLKYDWKLSPATASIKPVVHGVSMVVNPENRLMFRRRKEEIDLESLEFN</sequence>
<keyword evidence="5 9" id="KW-0479">Metal-binding</keyword>
<keyword evidence="11" id="KW-0472">Membrane</keyword>
<evidence type="ECO:0000256" key="3">
    <source>
        <dbReference type="ARBA" id="ARBA00010617"/>
    </source>
</evidence>
<keyword evidence="13" id="KW-1185">Reference proteome</keyword>
<keyword evidence="7 9" id="KW-0408">Iron</keyword>
<evidence type="ECO:0000256" key="8">
    <source>
        <dbReference type="ARBA" id="ARBA00023033"/>
    </source>
</evidence>
<keyword evidence="6 10" id="KW-0560">Oxidoreductase</keyword>
<dbReference type="EMBL" id="JAPEUX010000002">
    <property type="protein sequence ID" value="KAJ4357135.1"/>
    <property type="molecule type" value="Genomic_DNA"/>
</dbReference>
<evidence type="ECO:0000256" key="6">
    <source>
        <dbReference type="ARBA" id="ARBA00023002"/>
    </source>
</evidence>
<dbReference type="Pfam" id="PF00067">
    <property type="entry name" value="p450"/>
    <property type="match status" value="1"/>
</dbReference>
<evidence type="ECO:0008006" key="14">
    <source>
        <dbReference type="Google" id="ProtNLM"/>
    </source>
</evidence>
<reference evidence="12" key="1">
    <citation type="submission" date="2022-10" db="EMBL/GenBank/DDBJ databases">
        <title>Tapping the CABI collections for fungal endophytes: first genome assemblies for Collariella, Neodidymelliopsis, Ascochyta clinopodiicola, Didymella pomorum, Didymosphaeria variabile, Neocosmospora piperis and Neocucurbitaria cava.</title>
        <authorList>
            <person name="Hill R."/>
        </authorList>
    </citation>
    <scope>NUCLEOTIDE SEQUENCE</scope>
    <source>
        <strain evidence="12">IMI 356815</strain>
    </source>
</reference>
<dbReference type="Gene3D" id="1.10.630.10">
    <property type="entry name" value="Cytochrome P450"/>
    <property type="match status" value="1"/>
</dbReference>
<evidence type="ECO:0000313" key="12">
    <source>
        <dbReference type="EMBL" id="KAJ4357135.1"/>
    </source>
</evidence>